<accession>A0A915D5G3</accession>
<proteinExistence type="predicted"/>
<protein>
    <submittedName>
        <fullName evidence="2">JmjC domain-containing protein</fullName>
    </submittedName>
</protein>
<dbReference type="AlphaFoldDB" id="A0A915D5G3"/>
<organism evidence="1 2">
    <name type="scientific">Ditylenchus dipsaci</name>
    <dbReference type="NCBI Taxonomy" id="166011"/>
    <lineage>
        <taxon>Eukaryota</taxon>
        <taxon>Metazoa</taxon>
        <taxon>Ecdysozoa</taxon>
        <taxon>Nematoda</taxon>
        <taxon>Chromadorea</taxon>
        <taxon>Rhabditida</taxon>
        <taxon>Tylenchina</taxon>
        <taxon>Tylenchomorpha</taxon>
        <taxon>Sphaerularioidea</taxon>
        <taxon>Anguinidae</taxon>
        <taxon>Anguininae</taxon>
        <taxon>Ditylenchus</taxon>
    </lineage>
</organism>
<dbReference type="WBParaSite" id="jg15779">
    <property type="protein sequence ID" value="jg15779"/>
    <property type="gene ID" value="jg15779"/>
</dbReference>
<evidence type="ECO:0000313" key="2">
    <source>
        <dbReference type="WBParaSite" id="jg15779"/>
    </source>
</evidence>
<name>A0A915D5G3_9BILA</name>
<sequence length="84" mass="9747">MLARLKKRLRRFVTFFTKIADYRVFKSLDGVGSFHTDELYRFPWINLKQLCISPSGRFIFILLGREVTTANIHIDQNLAMVPGG</sequence>
<evidence type="ECO:0000313" key="1">
    <source>
        <dbReference type="Proteomes" id="UP000887574"/>
    </source>
</evidence>
<keyword evidence="1" id="KW-1185">Reference proteome</keyword>
<reference evidence="2" key="1">
    <citation type="submission" date="2022-11" db="UniProtKB">
        <authorList>
            <consortium name="WormBaseParasite"/>
        </authorList>
    </citation>
    <scope>IDENTIFICATION</scope>
</reference>
<dbReference type="Proteomes" id="UP000887574">
    <property type="component" value="Unplaced"/>
</dbReference>